<keyword evidence="1 2" id="KW-0238">DNA-binding</keyword>
<comment type="caution">
    <text evidence="4">The sequence shown here is derived from an EMBL/GenBank/DDBJ whole genome shotgun (WGS) entry which is preliminary data.</text>
</comment>
<dbReference type="Proteomes" id="UP000019402">
    <property type="component" value="Unassembled WGS sequence"/>
</dbReference>
<dbReference type="SUPFAM" id="SSF48498">
    <property type="entry name" value="Tetracyclin repressor-like, C-terminal domain"/>
    <property type="match status" value="1"/>
</dbReference>
<dbReference type="GO" id="GO:0000976">
    <property type="term" value="F:transcription cis-regulatory region binding"/>
    <property type="evidence" value="ECO:0007669"/>
    <property type="project" value="TreeGrafter"/>
</dbReference>
<evidence type="ECO:0000256" key="2">
    <source>
        <dbReference type="PROSITE-ProRule" id="PRU00335"/>
    </source>
</evidence>
<feature type="domain" description="HTH tetR-type" evidence="3">
    <location>
        <begin position="11"/>
        <end position="71"/>
    </location>
</feature>
<dbReference type="PANTHER" id="PTHR30055:SF207">
    <property type="entry name" value="HTH-TYPE TRANSCRIPTIONAL REPRESSOR FATR"/>
    <property type="match status" value="1"/>
</dbReference>
<proteinExistence type="predicted"/>
<dbReference type="InterPro" id="IPR036271">
    <property type="entry name" value="Tet_transcr_reg_TetR-rel_C_sf"/>
</dbReference>
<dbReference type="InterPro" id="IPR001647">
    <property type="entry name" value="HTH_TetR"/>
</dbReference>
<dbReference type="PRINTS" id="PR00455">
    <property type="entry name" value="HTHTETR"/>
</dbReference>
<dbReference type="GO" id="GO:0003700">
    <property type="term" value="F:DNA-binding transcription factor activity"/>
    <property type="evidence" value="ECO:0007669"/>
    <property type="project" value="TreeGrafter"/>
</dbReference>
<accession>W7YKC1</accession>
<dbReference type="EMBL" id="BAMD01000063">
    <property type="protein sequence ID" value="GAF04981.1"/>
    <property type="molecule type" value="Genomic_DNA"/>
</dbReference>
<dbReference type="Gene3D" id="1.10.357.10">
    <property type="entry name" value="Tetracycline Repressor, domain 2"/>
    <property type="match status" value="1"/>
</dbReference>
<dbReference type="InterPro" id="IPR009057">
    <property type="entry name" value="Homeodomain-like_sf"/>
</dbReference>
<dbReference type="InterPro" id="IPR050109">
    <property type="entry name" value="HTH-type_TetR-like_transc_reg"/>
</dbReference>
<dbReference type="InterPro" id="IPR054422">
    <property type="entry name" value="TetR-like_HI_0893_C"/>
</dbReference>
<organism evidence="4 5">
    <name type="scientific">Saccharicrinis fermentans DSM 9555 = JCM 21142</name>
    <dbReference type="NCBI Taxonomy" id="869213"/>
    <lineage>
        <taxon>Bacteria</taxon>
        <taxon>Pseudomonadati</taxon>
        <taxon>Bacteroidota</taxon>
        <taxon>Bacteroidia</taxon>
        <taxon>Marinilabiliales</taxon>
        <taxon>Marinilabiliaceae</taxon>
        <taxon>Saccharicrinis</taxon>
    </lineage>
</organism>
<evidence type="ECO:0000259" key="3">
    <source>
        <dbReference type="PROSITE" id="PS50977"/>
    </source>
</evidence>
<dbReference type="AlphaFoldDB" id="W7YKC1"/>
<dbReference type="PROSITE" id="PS50977">
    <property type="entry name" value="HTH_TETR_2"/>
    <property type="match status" value="1"/>
</dbReference>
<dbReference type="SUPFAM" id="SSF46689">
    <property type="entry name" value="Homeodomain-like"/>
    <property type="match status" value="1"/>
</dbReference>
<dbReference type="Pfam" id="PF22604">
    <property type="entry name" value="TetR_HI_0893_C"/>
    <property type="match status" value="1"/>
</dbReference>
<dbReference type="Pfam" id="PF00440">
    <property type="entry name" value="TetR_N"/>
    <property type="match status" value="1"/>
</dbReference>
<evidence type="ECO:0000313" key="4">
    <source>
        <dbReference type="EMBL" id="GAF04981.1"/>
    </source>
</evidence>
<reference evidence="4 5" key="1">
    <citation type="journal article" date="2014" name="Genome Announc.">
        <title>Draft Genome Sequence of Cytophaga fermentans JCM 21142T, a Facultative Anaerobe Isolated from Marine Mud.</title>
        <authorList>
            <person name="Starns D."/>
            <person name="Oshima K."/>
            <person name="Suda W."/>
            <person name="Iino T."/>
            <person name="Yuki M."/>
            <person name="Inoue J."/>
            <person name="Kitamura K."/>
            <person name="Iida T."/>
            <person name="Darby A."/>
            <person name="Hattori M."/>
            <person name="Ohkuma M."/>
        </authorList>
    </citation>
    <scope>NUCLEOTIDE SEQUENCE [LARGE SCALE GENOMIC DNA]</scope>
    <source>
        <strain evidence="4 5">JCM 21142</strain>
    </source>
</reference>
<gene>
    <name evidence="4" type="ORF">JCM21142_93704</name>
</gene>
<name>W7YKC1_9BACT</name>
<protein>
    <submittedName>
        <fullName evidence="4">HTH-type transcriptional repressor Bm3R1</fullName>
    </submittedName>
</protein>
<keyword evidence="5" id="KW-1185">Reference proteome</keyword>
<dbReference type="STRING" id="869213.GCA_000517085_02492"/>
<dbReference type="PANTHER" id="PTHR30055">
    <property type="entry name" value="HTH-TYPE TRANSCRIPTIONAL REGULATOR RUTR"/>
    <property type="match status" value="1"/>
</dbReference>
<dbReference type="eggNOG" id="COG1309">
    <property type="taxonomic scope" value="Bacteria"/>
</dbReference>
<evidence type="ECO:0000256" key="1">
    <source>
        <dbReference type="ARBA" id="ARBA00023125"/>
    </source>
</evidence>
<feature type="DNA-binding region" description="H-T-H motif" evidence="2">
    <location>
        <begin position="34"/>
        <end position="53"/>
    </location>
</feature>
<sequence>MFILKLYVCKVSKKEKILLAALKILTEKGIHNTPMSAIAKVAGTGMGTIYNYFSNKDLLINNIYVFIKDRERSVFLDFDLGAPIKTQFENYLTSIIEFFIENPAYFNFMEQLQASPIITQESREEGEKSVAPVLQLLVKGKQERIIKDIELDEILMFVGGAILSYVRWYFNREEVESASLKNQIQMVWDAIKA</sequence>
<evidence type="ECO:0000313" key="5">
    <source>
        <dbReference type="Proteomes" id="UP000019402"/>
    </source>
</evidence>